<evidence type="ECO:0000313" key="2">
    <source>
        <dbReference type="EMBL" id="GIY64153.1"/>
    </source>
</evidence>
<accession>A0AAV4V2A2</accession>
<feature type="region of interest" description="Disordered" evidence="1">
    <location>
        <begin position="73"/>
        <end position="108"/>
    </location>
</feature>
<evidence type="ECO:0000313" key="3">
    <source>
        <dbReference type="Proteomes" id="UP001054837"/>
    </source>
</evidence>
<feature type="region of interest" description="Disordered" evidence="1">
    <location>
        <begin position="1"/>
        <end position="23"/>
    </location>
</feature>
<reference evidence="2 3" key="1">
    <citation type="submission" date="2021-06" db="EMBL/GenBank/DDBJ databases">
        <title>Caerostris darwini draft genome.</title>
        <authorList>
            <person name="Kono N."/>
            <person name="Arakawa K."/>
        </authorList>
    </citation>
    <scope>NUCLEOTIDE SEQUENCE [LARGE SCALE GENOMIC DNA]</scope>
</reference>
<evidence type="ECO:0000256" key="1">
    <source>
        <dbReference type="SAM" id="MobiDB-lite"/>
    </source>
</evidence>
<comment type="caution">
    <text evidence="2">The sequence shown here is derived from an EMBL/GenBank/DDBJ whole genome shotgun (WGS) entry which is preliminary data.</text>
</comment>
<dbReference type="Proteomes" id="UP001054837">
    <property type="component" value="Unassembled WGS sequence"/>
</dbReference>
<proteinExistence type="predicted"/>
<feature type="compositionally biased region" description="Polar residues" evidence="1">
    <location>
        <begin position="1"/>
        <end position="22"/>
    </location>
</feature>
<dbReference type="EMBL" id="BPLQ01012280">
    <property type="protein sequence ID" value="GIY64153.1"/>
    <property type="molecule type" value="Genomic_DNA"/>
</dbReference>
<organism evidence="2 3">
    <name type="scientific">Caerostris darwini</name>
    <dbReference type="NCBI Taxonomy" id="1538125"/>
    <lineage>
        <taxon>Eukaryota</taxon>
        <taxon>Metazoa</taxon>
        <taxon>Ecdysozoa</taxon>
        <taxon>Arthropoda</taxon>
        <taxon>Chelicerata</taxon>
        <taxon>Arachnida</taxon>
        <taxon>Araneae</taxon>
        <taxon>Araneomorphae</taxon>
        <taxon>Entelegynae</taxon>
        <taxon>Araneoidea</taxon>
        <taxon>Araneidae</taxon>
        <taxon>Caerostris</taxon>
    </lineage>
</organism>
<name>A0AAV4V2A2_9ARAC</name>
<dbReference type="AlphaFoldDB" id="A0AAV4V2A2"/>
<feature type="compositionally biased region" description="Basic residues" evidence="1">
    <location>
        <begin position="90"/>
        <end position="107"/>
    </location>
</feature>
<gene>
    <name evidence="2" type="ORF">CDAR_170211</name>
</gene>
<protein>
    <submittedName>
        <fullName evidence="2">Uncharacterized protein</fullName>
    </submittedName>
</protein>
<sequence length="132" mass="15045">MSAAQSFSTRPSQWKQLKLNRSSGKKHHVSTYSFFGGGGPQCRSCHIDPGQPGHGDARQFFYIEWTRRSSRDCMGPSERRISRQCSTSGRRSHRLSVHSTRLSRKQIHFSPRPCSPVAIKETYAQGMRAKDY</sequence>
<keyword evidence="3" id="KW-1185">Reference proteome</keyword>